<dbReference type="Pfam" id="PF09209">
    <property type="entry name" value="CecR_C"/>
    <property type="match status" value="1"/>
</dbReference>
<comment type="caution">
    <text evidence="4">The sequence shown here is derived from an EMBL/GenBank/DDBJ whole genome shotgun (WGS) entry which is preliminary data.</text>
</comment>
<evidence type="ECO:0000256" key="2">
    <source>
        <dbReference type="PROSITE-ProRule" id="PRU00335"/>
    </source>
</evidence>
<protein>
    <submittedName>
        <fullName evidence="4">Helix-turn-helix transcriptional regulator</fullName>
    </submittedName>
</protein>
<dbReference type="PANTHER" id="PTHR30055:SF235">
    <property type="entry name" value="TRANSCRIPTIONAL REGULATORY PROTEIN"/>
    <property type="match status" value="1"/>
</dbReference>
<evidence type="ECO:0000313" key="4">
    <source>
        <dbReference type="EMBL" id="KAB0567659.1"/>
    </source>
</evidence>
<dbReference type="EMBL" id="VZPE01000010">
    <property type="protein sequence ID" value="KAB0567659.1"/>
    <property type="molecule type" value="Genomic_DNA"/>
</dbReference>
<feature type="DNA-binding region" description="H-T-H motif" evidence="2">
    <location>
        <begin position="36"/>
        <end position="55"/>
    </location>
</feature>
<dbReference type="AlphaFoldDB" id="A0A643EUL6"/>
<dbReference type="InterPro" id="IPR050109">
    <property type="entry name" value="HTH-type_TetR-like_transc_reg"/>
</dbReference>
<evidence type="ECO:0000259" key="3">
    <source>
        <dbReference type="PROSITE" id="PS50977"/>
    </source>
</evidence>
<dbReference type="GO" id="GO:0000976">
    <property type="term" value="F:transcription cis-regulatory region binding"/>
    <property type="evidence" value="ECO:0007669"/>
    <property type="project" value="TreeGrafter"/>
</dbReference>
<dbReference type="Pfam" id="PF00440">
    <property type="entry name" value="TetR_N"/>
    <property type="match status" value="1"/>
</dbReference>
<keyword evidence="1 2" id="KW-0238">DNA-binding</keyword>
<dbReference type="InterPro" id="IPR009057">
    <property type="entry name" value="Homeodomain-like_sf"/>
</dbReference>
<proteinExistence type="predicted"/>
<name>A0A643EUL6_9HYPH</name>
<dbReference type="SUPFAM" id="SSF48498">
    <property type="entry name" value="Tetracyclin repressor-like, C-terminal domain"/>
    <property type="match status" value="1"/>
</dbReference>
<sequence length="212" mass="23338">MRKKQRTQRADGGVTYNRILEVAGELFASSGFAETTNKMIAARAEVDLASINYHFKSRDGLYQAVLMEAHHRLVSVDSLEQLASTNLSAREKLRKLIEGLVASALVDQGWHATVLSREILSPTSHLQSLQKTVIPEKLPFVLSILSEITAVPAGDPALLRCLVSVMAPCAVLLVIGPRVTPFADEIHRMPREDLVEHLYRFAIGGLEAIAHH</sequence>
<dbReference type="InterPro" id="IPR015292">
    <property type="entry name" value="Tscrpt_reg_YbiH_C"/>
</dbReference>
<dbReference type="SUPFAM" id="SSF46689">
    <property type="entry name" value="Homeodomain-like"/>
    <property type="match status" value="1"/>
</dbReference>
<organism evidence="4">
    <name type="scientific">Brucella pituitosa</name>
    <dbReference type="NCBI Taxonomy" id="571256"/>
    <lineage>
        <taxon>Bacteria</taxon>
        <taxon>Pseudomonadati</taxon>
        <taxon>Pseudomonadota</taxon>
        <taxon>Alphaproteobacteria</taxon>
        <taxon>Hyphomicrobiales</taxon>
        <taxon>Brucellaceae</taxon>
        <taxon>Brucella/Ochrobactrum group</taxon>
        <taxon>Brucella</taxon>
    </lineage>
</organism>
<reference evidence="4" key="1">
    <citation type="submission" date="2019-09" db="EMBL/GenBank/DDBJ databases">
        <title>Draft genome sequences of 48 bacterial type strains from the CCUG.</title>
        <authorList>
            <person name="Tunovic T."/>
            <person name="Pineiro-Iglesias B."/>
            <person name="Unosson C."/>
            <person name="Inganas E."/>
            <person name="Ohlen M."/>
            <person name="Cardew S."/>
            <person name="Jensie-Markopoulos S."/>
            <person name="Salva-Serra F."/>
            <person name="Jaen-Luchoro D."/>
            <person name="Karlsson R."/>
            <person name="Svensson-Stadler L."/>
            <person name="Chun J."/>
            <person name="Moore E."/>
        </authorList>
    </citation>
    <scope>NUCLEOTIDE SEQUENCE</scope>
    <source>
        <strain evidence="4">CCUG 50899</strain>
    </source>
</reference>
<dbReference type="PANTHER" id="PTHR30055">
    <property type="entry name" value="HTH-TYPE TRANSCRIPTIONAL REGULATOR RUTR"/>
    <property type="match status" value="1"/>
</dbReference>
<dbReference type="InterPro" id="IPR036271">
    <property type="entry name" value="Tet_transcr_reg_TetR-rel_C_sf"/>
</dbReference>
<evidence type="ECO:0000256" key="1">
    <source>
        <dbReference type="ARBA" id="ARBA00023125"/>
    </source>
</evidence>
<dbReference type="GO" id="GO:0003700">
    <property type="term" value="F:DNA-binding transcription factor activity"/>
    <property type="evidence" value="ECO:0007669"/>
    <property type="project" value="TreeGrafter"/>
</dbReference>
<accession>A0A643EUL6</accession>
<dbReference type="InterPro" id="IPR001647">
    <property type="entry name" value="HTH_TetR"/>
</dbReference>
<feature type="domain" description="HTH tetR-type" evidence="3">
    <location>
        <begin position="13"/>
        <end position="73"/>
    </location>
</feature>
<dbReference type="RefSeq" id="WP_128094696.1">
    <property type="nucleotide sequence ID" value="NZ_JBHEEN010000010.1"/>
</dbReference>
<dbReference type="PRINTS" id="PR00455">
    <property type="entry name" value="HTHTETR"/>
</dbReference>
<dbReference type="Gene3D" id="1.10.357.10">
    <property type="entry name" value="Tetracycline Repressor, domain 2"/>
    <property type="match status" value="1"/>
</dbReference>
<dbReference type="PROSITE" id="PS50977">
    <property type="entry name" value="HTH_TETR_2"/>
    <property type="match status" value="1"/>
</dbReference>
<gene>
    <name evidence="4" type="ORF">F7Q93_19815</name>
</gene>